<dbReference type="eggNOG" id="COG1652">
    <property type="taxonomic scope" value="Bacteria"/>
</dbReference>
<keyword evidence="2" id="KW-0472">Membrane</keyword>
<dbReference type="EMBL" id="CP001700">
    <property type="protein sequence ID" value="ACU77412.1"/>
    <property type="molecule type" value="Genomic_DNA"/>
</dbReference>
<dbReference type="STRING" id="479433.Caci_8593"/>
<evidence type="ECO:0000313" key="5">
    <source>
        <dbReference type="Proteomes" id="UP000000851"/>
    </source>
</evidence>
<evidence type="ECO:0000313" key="4">
    <source>
        <dbReference type="EMBL" id="ACU77412.1"/>
    </source>
</evidence>
<keyword evidence="2" id="KW-0812">Transmembrane</keyword>
<dbReference type="InterPro" id="IPR018392">
    <property type="entry name" value="LysM"/>
</dbReference>
<dbReference type="PANTHER" id="PTHR34700:SF4">
    <property type="entry name" value="PHAGE-LIKE ELEMENT PBSX PROTEIN XKDP"/>
    <property type="match status" value="1"/>
</dbReference>
<gene>
    <name evidence="4" type="ordered locus">Caci_8593</name>
</gene>
<feature type="transmembrane region" description="Helical" evidence="2">
    <location>
        <begin position="301"/>
        <end position="320"/>
    </location>
</feature>
<feature type="compositionally biased region" description="Polar residues" evidence="1">
    <location>
        <begin position="257"/>
        <end position="268"/>
    </location>
</feature>
<sequence length="356" mass="37018" precursor="true">MTNRFLRSGAAGAALLTSVLGLPYVLLAYIGSPLPAKAPSPARMAWWLKSGQFDDRAAVVVLAYVLWACWAIFIVQVAAQLPGAVRAAVRVRHGGQPQTGRTRSLVGGGVVQVLLTALLVTLFVPRSAVAATSVGLVGASGSMDARPAAVGLPVPGAESSKAGEQTVRVHVVERGDNLWDIAATYLGDPNRWPEIYEKNVGIPQPDGLVLTNPDVVQPGWTLTMPVAADAAKQGPAYVPSQVPQASDVVPNNDEHSSTAPTTSPNEPNRSAEARQSAAFAEAGRVQAAPRDRVAISLGADGYVGIGLAAGIAAALTAGRLRRRARARAQFPIPLDGVPADGGVGRTCSRSWNVRIC</sequence>
<dbReference type="CDD" id="cd00118">
    <property type="entry name" value="LysM"/>
    <property type="match status" value="1"/>
</dbReference>
<feature type="transmembrane region" description="Helical" evidence="2">
    <location>
        <begin position="105"/>
        <end position="124"/>
    </location>
</feature>
<dbReference type="KEGG" id="cai:Caci_8593"/>
<evidence type="ECO:0000259" key="3">
    <source>
        <dbReference type="PROSITE" id="PS51782"/>
    </source>
</evidence>
<dbReference type="InterPro" id="IPR052196">
    <property type="entry name" value="Bact_Kbp"/>
</dbReference>
<evidence type="ECO:0000256" key="2">
    <source>
        <dbReference type="SAM" id="Phobius"/>
    </source>
</evidence>
<name>C7PYU0_CATAD</name>
<dbReference type="Proteomes" id="UP000000851">
    <property type="component" value="Chromosome"/>
</dbReference>
<dbReference type="Gene3D" id="3.10.350.10">
    <property type="entry name" value="LysM domain"/>
    <property type="match status" value="1"/>
</dbReference>
<organism evidence="4 5">
    <name type="scientific">Catenulispora acidiphila (strain DSM 44928 / JCM 14897 / NBRC 102108 / NRRL B-24433 / ID139908)</name>
    <dbReference type="NCBI Taxonomy" id="479433"/>
    <lineage>
        <taxon>Bacteria</taxon>
        <taxon>Bacillati</taxon>
        <taxon>Actinomycetota</taxon>
        <taxon>Actinomycetes</taxon>
        <taxon>Catenulisporales</taxon>
        <taxon>Catenulisporaceae</taxon>
        <taxon>Catenulispora</taxon>
    </lineage>
</organism>
<reference evidence="4 5" key="1">
    <citation type="journal article" date="2009" name="Stand. Genomic Sci.">
        <title>Complete genome sequence of Catenulispora acidiphila type strain (ID 139908).</title>
        <authorList>
            <person name="Copeland A."/>
            <person name="Lapidus A."/>
            <person name="Glavina Del Rio T."/>
            <person name="Nolan M."/>
            <person name="Lucas S."/>
            <person name="Chen F."/>
            <person name="Tice H."/>
            <person name="Cheng J.F."/>
            <person name="Bruce D."/>
            <person name="Goodwin L."/>
            <person name="Pitluck S."/>
            <person name="Mikhailova N."/>
            <person name="Pati A."/>
            <person name="Ivanova N."/>
            <person name="Mavromatis K."/>
            <person name="Chen A."/>
            <person name="Palaniappan K."/>
            <person name="Chain P."/>
            <person name="Land M."/>
            <person name="Hauser L."/>
            <person name="Chang Y.J."/>
            <person name="Jeffries C.D."/>
            <person name="Chertkov O."/>
            <person name="Brettin T."/>
            <person name="Detter J.C."/>
            <person name="Han C."/>
            <person name="Ali Z."/>
            <person name="Tindall B.J."/>
            <person name="Goker M."/>
            <person name="Bristow J."/>
            <person name="Eisen J.A."/>
            <person name="Markowitz V."/>
            <person name="Hugenholtz P."/>
            <person name="Kyrpides N.C."/>
            <person name="Klenk H.P."/>
        </authorList>
    </citation>
    <scope>NUCLEOTIDE SEQUENCE [LARGE SCALE GENOMIC DNA]</scope>
    <source>
        <strain evidence="5">DSM 44928 / JCM 14897 / NBRC 102108 / NRRL B-24433 / ID139908</strain>
    </source>
</reference>
<keyword evidence="2" id="KW-1133">Transmembrane helix</keyword>
<dbReference type="InParanoid" id="C7PYU0"/>
<dbReference type="PANTHER" id="PTHR34700">
    <property type="entry name" value="POTASSIUM BINDING PROTEIN KBP"/>
    <property type="match status" value="1"/>
</dbReference>
<accession>C7PYU0</accession>
<dbReference type="AlphaFoldDB" id="C7PYU0"/>
<protein>
    <submittedName>
        <fullName evidence="4">Peptidoglycan-binding LysM</fullName>
    </submittedName>
</protein>
<proteinExistence type="predicted"/>
<dbReference type="HOGENOM" id="CLU_777768_0_0_11"/>
<keyword evidence="5" id="KW-1185">Reference proteome</keyword>
<dbReference type="RefSeq" id="WP_015797137.1">
    <property type="nucleotide sequence ID" value="NC_013131.1"/>
</dbReference>
<dbReference type="PROSITE" id="PS51782">
    <property type="entry name" value="LYSM"/>
    <property type="match status" value="1"/>
</dbReference>
<feature type="transmembrane region" description="Helical" evidence="2">
    <location>
        <begin position="57"/>
        <end position="84"/>
    </location>
</feature>
<evidence type="ECO:0000256" key="1">
    <source>
        <dbReference type="SAM" id="MobiDB-lite"/>
    </source>
</evidence>
<dbReference type="OrthoDB" id="8444614at2"/>
<feature type="domain" description="LysM" evidence="3">
    <location>
        <begin position="168"/>
        <end position="224"/>
    </location>
</feature>
<feature type="region of interest" description="Disordered" evidence="1">
    <location>
        <begin position="235"/>
        <end position="274"/>
    </location>
</feature>
<dbReference type="InterPro" id="IPR036779">
    <property type="entry name" value="LysM_dom_sf"/>
</dbReference>